<accession>A0A5C5WE48</accession>
<dbReference type="Proteomes" id="UP000316598">
    <property type="component" value="Unassembled WGS sequence"/>
</dbReference>
<dbReference type="AlphaFoldDB" id="A0A5C5WE48"/>
<protein>
    <submittedName>
        <fullName evidence="1">Uncharacterized protein</fullName>
    </submittedName>
</protein>
<evidence type="ECO:0000313" key="2">
    <source>
        <dbReference type="Proteomes" id="UP000316598"/>
    </source>
</evidence>
<sequence>MSPRGDSQTDPYRNKQLVAAYLKQAALKL</sequence>
<keyword evidence="2" id="KW-1185">Reference proteome</keyword>
<dbReference type="EMBL" id="SJPI01000003">
    <property type="protein sequence ID" value="TWT49246.1"/>
    <property type="molecule type" value="Genomic_DNA"/>
</dbReference>
<evidence type="ECO:0000313" key="1">
    <source>
        <dbReference type="EMBL" id="TWT49246.1"/>
    </source>
</evidence>
<comment type="caution">
    <text evidence="1">The sequence shown here is derived from an EMBL/GenBank/DDBJ whole genome shotgun (WGS) entry which is preliminary data.</text>
</comment>
<name>A0A5C5WE48_9BACT</name>
<proteinExistence type="predicted"/>
<organism evidence="1 2">
    <name type="scientific">Rubripirellula amarantea</name>
    <dbReference type="NCBI Taxonomy" id="2527999"/>
    <lineage>
        <taxon>Bacteria</taxon>
        <taxon>Pseudomonadati</taxon>
        <taxon>Planctomycetota</taxon>
        <taxon>Planctomycetia</taxon>
        <taxon>Pirellulales</taxon>
        <taxon>Pirellulaceae</taxon>
        <taxon>Rubripirellula</taxon>
    </lineage>
</organism>
<reference evidence="1 2" key="1">
    <citation type="submission" date="2019-02" db="EMBL/GenBank/DDBJ databases">
        <title>Deep-cultivation of Planctomycetes and their phenomic and genomic characterization uncovers novel biology.</title>
        <authorList>
            <person name="Wiegand S."/>
            <person name="Jogler M."/>
            <person name="Boedeker C."/>
            <person name="Pinto D."/>
            <person name="Vollmers J."/>
            <person name="Rivas-Marin E."/>
            <person name="Kohn T."/>
            <person name="Peeters S.H."/>
            <person name="Heuer A."/>
            <person name="Rast P."/>
            <person name="Oberbeckmann S."/>
            <person name="Bunk B."/>
            <person name="Jeske O."/>
            <person name="Meyerdierks A."/>
            <person name="Storesund J.E."/>
            <person name="Kallscheuer N."/>
            <person name="Luecker S."/>
            <person name="Lage O.M."/>
            <person name="Pohl T."/>
            <person name="Merkel B.J."/>
            <person name="Hornburger P."/>
            <person name="Mueller R.-W."/>
            <person name="Bruemmer F."/>
            <person name="Labrenz M."/>
            <person name="Spormann A.M."/>
            <person name="Op Den Camp H."/>
            <person name="Overmann J."/>
            <person name="Amann R."/>
            <person name="Jetten M.S.M."/>
            <person name="Mascher T."/>
            <person name="Medema M.H."/>
            <person name="Devos D.P."/>
            <person name="Kaster A.-K."/>
            <person name="Ovreas L."/>
            <person name="Rohde M."/>
            <person name="Galperin M.Y."/>
            <person name="Jogler C."/>
        </authorList>
    </citation>
    <scope>NUCLEOTIDE SEQUENCE [LARGE SCALE GENOMIC DNA]</scope>
    <source>
        <strain evidence="1 2">Pla22</strain>
    </source>
</reference>
<gene>
    <name evidence="1" type="ORF">Pla22_44380</name>
</gene>